<dbReference type="Proteomes" id="UP000281738">
    <property type="component" value="Unassembled WGS sequence"/>
</dbReference>
<keyword evidence="1" id="KW-0472">Membrane</keyword>
<dbReference type="Gene3D" id="3.40.50.12780">
    <property type="entry name" value="N-terminal domain of ligase-like"/>
    <property type="match status" value="1"/>
</dbReference>
<dbReference type="EMBL" id="RKHO01000001">
    <property type="protein sequence ID" value="ROR91853.1"/>
    <property type="molecule type" value="Genomic_DNA"/>
</dbReference>
<protein>
    <submittedName>
        <fullName evidence="4">Acyl-CoA synthetase (AMP-forming)/AMP-acid ligase II</fullName>
    </submittedName>
</protein>
<feature type="transmembrane region" description="Helical" evidence="1">
    <location>
        <begin position="809"/>
        <end position="826"/>
    </location>
</feature>
<dbReference type="PANTHER" id="PTHR43767">
    <property type="entry name" value="LONG-CHAIN-FATTY-ACID--COA LIGASE"/>
    <property type="match status" value="1"/>
</dbReference>
<comment type="caution">
    <text evidence="4">The sequence shown here is derived from an EMBL/GenBank/DDBJ whole genome shotgun (WGS) entry which is preliminary data.</text>
</comment>
<reference evidence="4 5" key="1">
    <citation type="submission" date="2018-11" db="EMBL/GenBank/DDBJ databases">
        <title>Sequencing the genomes of 1000 actinobacteria strains.</title>
        <authorList>
            <person name="Klenk H.-P."/>
        </authorList>
    </citation>
    <scope>NUCLEOTIDE SEQUENCE [LARGE SCALE GENOMIC DNA]</scope>
    <source>
        <strain evidence="4 5">DSM 12652</strain>
    </source>
</reference>
<dbReference type="Pfam" id="PF00501">
    <property type="entry name" value="AMP-binding"/>
    <property type="match status" value="1"/>
</dbReference>
<feature type="transmembrane region" description="Helical" evidence="1">
    <location>
        <begin position="569"/>
        <end position="590"/>
    </location>
</feature>
<evidence type="ECO:0000259" key="2">
    <source>
        <dbReference type="Pfam" id="PF00501"/>
    </source>
</evidence>
<keyword evidence="4" id="KW-0436">Ligase</keyword>
<dbReference type="GO" id="GO:0016874">
    <property type="term" value="F:ligase activity"/>
    <property type="evidence" value="ECO:0007669"/>
    <property type="project" value="UniProtKB-KW"/>
</dbReference>
<dbReference type="Gene3D" id="1.10.1200.10">
    <property type="entry name" value="ACP-like"/>
    <property type="match status" value="1"/>
</dbReference>
<feature type="domain" description="Carrier" evidence="3">
    <location>
        <begin position="476"/>
        <end position="518"/>
    </location>
</feature>
<dbReference type="RefSeq" id="WP_123391465.1">
    <property type="nucleotide sequence ID" value="NZ_RKHO01000001.1"/>
</dbReference>
<evidence type="ECO:0000259" key="3">
    <source>
        <dbReference type="Pfam" id="PF00550"/>
    </source>
</evidence>
<name>A0A3N2CWK0_9ACTN</name>
<dbReference type="OrthoDB" id="8445630at2"/>
<feature type="transmembrane region" description="Helical" evidence="1">
    <location>
        <begin position="683"/>
        <end position="699"/>
    </location>
</feature>
<dbReference type="InterPro" id="IPR050237">
    <property type="entry name" value="ATP-dep_AMP-bd_enzyme"/>
</dbReference>
<keyword evidence="5" id="KW-1185">Reference proteome</keyword>
<dbReference type="InterPro" id="IPR036736">
    <property type="entry name" value="ACP-like_sf"/>
</dbReference>
<feature type="transmembrane region" description="Helical" evidence="1">
    <location>
        <begin position="711"/>
        <end position="727"/>
    </location>
</feature>
<proteinExistence type="predicted"/>
<evidence type="ECO:0000313" key="5">
    <source>
        <dbReference type="Proteomes" id="UP000281738"/>
    </source>
</evidence>
<accession>A0A3N2CWK0</accession>
<dbReference type="InterPro" id="IPR042099">
    <property type="entry name" value="ANL_N_sf"/>
</dbReference>
<evidence type="ECO:0000256" key="1">
    <source>
        <dbReference type="SAM" id="Phobius"/>
    </source>
</evidence>
<organism evidence="4 5">
    <name type="scientific">Nocardioides aurantiacus</name>
    <dbReference type="NCBI Taxonomy" id="86796"/>
    <lineage>
        <taxon>Bacteria</taxon>
        <taxon>Bacillati</taxon>
        <taxon>Actinomycetota</taxon>
        <taxon>Actinomycetes</taxon>
        <taxon>Propionibacteriales</taxon>
        <taxon>Nocardioidaceae</taxon>
        <taxon>Nocardioides</taxon>
    </lineage>
</organism>
<dbReference type="SUPFAM" id="SSF56801">
    <property type="entry name" value="Acetyl-CoA synthetase-like"/>
    <property type="match status" value="1"/>
</dbReference>
<feature type="transmembrane region" description="Helical" evidence="1">
    <location>
        <begin position="611"/>
        <end position="632"/>
    </location>
</feature>
<dbReference type="SUPFAM" id="SSF47336">
    <property type="entry name" value="ACP-like"/>
    <property type="match status" value="1"/>
</dbReference>
<evidence type="ECO:0000313" key="4">
    <source>
        <dbReference type="EMBL" id="ROR91853.1"/>
    </source>
</evidence>
<keyword evidence="1" id="KW-0812">Transmembrane</keyword>
<dbReference type="InterPro" id="IPR000873">
    <property type="entry name" value="AMP-dep_synth/lig_dom"/>
</dbReference>
<dbReference type="PANTHER" id="PTHR43767:SF10">
    <property type="entry name" value="SURFACTIN SYNTHASE SUBUNIT 1"/>
    <property type="match status" value="1"/>
</dbReference>
<dbReference type="InterPro" id="IPR009081">
    <property type="entry name" value="PP-bd_ACP"/>
</dbReference>
<feature type="transmembrane region" description="Helical" evidence="1">
    <location>
        <begin position="652"/>
        <end position="671"/>
    </location>
</feature>
<feature type="transmembrane region" description="Helical" evidence="1">
    <location>
        <begin position="781"/>
        <end position="797"/>
    </location>
</feature>
<feature type="domain" description="AMP-dependent synthetase/ligase" evidence="2">
    <location>
        <begin position="119"/>
        <end position="331"/>
    </location>
</feature>
<sequence length="861" mass="92537">MTTLRGESATGIRPLDRSPLGDLARFGDAPALVADGLVLSHADLAARVHDRAGLLGRTRRLVLLECRNDIETVVTYLAALAGHHPVLLTGPACRRDDLVATYRPGVVATGNQLEELSEPAHDLHPDLAVLLSTSGSTGSPKLVRLSRDNLRSNATSIADYLRLTSDDRAATTLPLQYCYGLSVLNSHLLVGASVLLTQRSVVEEEFWAEFGDAGATSLAGVPHHFDLLDSSGFSDRDLPHLRTVTQAGGRLPAPTARRYAELGRERGFDLMMMYGQTEATARIAYLPPHLAAERPECIGIPIPGGSLRIDGDLGDGVGELVYDGDNVMLGYAERAADLALGRTVHELRTGDLARQHEDGLFEVVGRRSRFVKLFGLRVDLDRLEQLAADAGLELLALGTDDRLHLGVTSHRDAAWAREAAGRLGLPPHVVETHMLVFLPRTASGKPDRASLQRHVAAAPAVAPAAGDPVGEVSAARVRDLCAHLLGRPDAGETDSFVTLGGDSLSYVEVSLRLGQLLGNLPRDWATLSMQELAATTAAPRRRRWLRAVETPLVLRAAAIVLVIGTHANLLTVMGGAHVLLALVGYNLARFQLASPDQAGRRRSLLRAARNVAVPSALWIAGVGAVTGTYDVSTALLLNNLVGSDTWDLRWQFWFLEVVVWSLVGTAALVSVPALDRFERARPYAAALFLLASTAALRWGLVGLEAGPTERYALPVVLWCLALGWLAARARTTGARVVTSVAAVVTCYGFFGDPVREALVAAGVTVLVWLPRLHLPAVAVPALSAVAASSLFTYLTHWQVYPHLEVDHPLLATLASFAVGLLCWRAYGSVTAQFTRACRIDVRRQRVPVRRAQRTPTASRSA</sequence>
<keyword evidence="1" id="KW-1133">Transmembrane helix</keyword>
<dbReference type="Pfam" id="PF00550">
    <property type="entry name" value="PP-binding"/>
    <property type="match status" value="1"/>
</dbReference>
<gene>
    <name evidence="4" type="ORF">EDD33_2731</name>
</gene>
<dbReference type="AlphaFoldDB" id="A0A3N2CWK0"/>